<dbReference type="RefSeq" id="WP_154213880.1">
    <property type="nucleotide sequence ID" value="NZ_FMBJ01000016.1"/>
</dbReference>
<dbReference type="PROSITE" id="PS51257">
    <property type="entry name" value="PROKAR_LIPOPROTEIN"/>
    <property type="match status" value="1"/>
</dbReference>
<reference evidence="1 2" key="1">
    <citation type="submission" date="2024-06" db="EMBL/GenBank/DDBJ databases">
        <title>Genetic profile and toxigenic potential of Bacillus cereus isolates from a Norwegian ice cream production plant,.</title>
        <authorList>
            <person name="Lindback T."/>
            <person name="Llarena A.-K."/>
            <person name="O'Sullivan K."/>
            <person name="Monshaugen M."/>
            <person name="Holmemo C.W."/>
            <person name="Aspholm M."/>
        </authorList>
    </citation>
    <scope>NUCLEOTIDE SEQUENCE [LARGE SCALE GENOMIC DNA]</scope>
    <source>
        <strain evidence="1 2">NVH-YM330</strain>
    </source>
</reference>
<evidence type="ECO:0000313" key="2">
    <source>
        <dbReference type="Proteomes" id="UP001571110"/>
    </source>
</evidence>
<gene>
    <name evidence="1" type="ORF">AB1I70_23475</name>
</gene>
<dbReference type="EMBL" id="JBFDTY010000007">
    <property type="protein sequence ID" value="MFA2794264.1"/>
    <property type="molecule type" value="Genomic_DNA"/>
</dbReference>
<dbReference type="Proteomes" id="UP001571110">
    <property type="component" value="Unassembled WGS sequence"/>
</dbReference>
<evidence type="ECO:0000313" key="1">
    <source>
        <dbReference type="EMBL" id="MFA2794264.1"/>
    </source>
</evidence>
<sequence length="46" mass="5375">MNKLTGSVFFLFLACFLVFAVIHEKNEEDAIPTVQENNEMHQQMLF</sequence>
<proteinExistence type="predicted"/>
<organism evidence="1 2">
    <name type="scientific">Bacillus mobilis</name>
    <dbReference type="NCBI Taxonomy" id="2026190"/>
    <lineage>
        <taxon>Bacteria</taxon>
        <taxon>Bacillati</taxon>
        <taxon>Bacillota</taxon>
        <taxon>Bacilli</taxon>
        <taxon>Bacillales</taxon>
        <taxon>Bacillaceae</taxon>
        <taxon>Bacillus</taxon>
        <taxon>Bacillus cereus group</taxon>
    </lineage>
</organism>
<keyword evidence="2" id="KW-1185">Reference proteome</keyword>
<accession>A0ABV4RYX2</accession>
<name>A0ABV4RYX2_9BACI</name>
<comment type="caution">
    <text evidence="1">The sequence shown here is derived from an EMBL/GenBank/DDBJ whole genome shotgun (WGS) entry which is preliminary data.</text>
</comment>
<protein>
    <submittedName>
        <fullName evidence="1">Uncharacterized protein</fullName>
    </submittedName>
</protein>